<proteinExistence type="predicted"/>
<sequence>MRRNHRSIQLWIASIRKKENTSCEVSRCMLEDHTKRRTSTSRMDTIILNKRGNLSIEKDAIRKTANAESKEIIFVPRGLKYQMTAPCRYLLTWNLKAIVELIFRHS</sequence>
<comment type="caution">
    <text evidence="1">The sequence shown here is derived from an EMBL/GenBank/DDBJ whole genome shotgun (WGS) entry which is preliminary data.</text>
</comment>
<name>A0AAD4S229_9MAGN</name>
<organism evidence="1 2">
    <name type="scientific">Papaver atlanticum</name>
    <dbReference type="NCBI Taxonomy" id="357466"/>
    <lineage>
        <taxon>Eukaryota</taxon>
        <taxon>Viridiplantae</taxon>
        <taxon>Streptophyta</taxon>
        <taxon>Embryophyta</taxon>
        <taxon>Tracheophyta</taxon>
        <taxon>Spermatophyta</taxon>
        <taxon>Magnoliopsida</taxon>
        <taxon>Ranunculales</taxon>
        <taxon>Papaveraceae</taxon>
        <taxon>Papaveroideae</taxon>
        <taxon>Papaver</taxon>
    </lineage>
</organism>
<protein>
    <submittedName>
        <fullName evidence="1">Uncharacterized protein</fullName>
    </submittedName>
</protein>
<dbReference type="AlphaFoldDB" id="A0AAD4S229"/>
<evidence type="ECO:0000313" key="2">
    <source>
        <dbReference type="Proteomes" id="UP001202328"/>
    </source>
</evidence>
<keyword evidence="2" id="KW-1185">Reference proteome</keyword>
<dbReference type="Proteomes" id="UP001202328">
    <property type="component" value="Unassembled WGS sequence"/>
</dbReference>
<evidence type="ECO:0000313" key="1">
    <source>
        <dbReference type="EMBL" id="KAI3853737.1"/>
    </source>
</evidence>
<accession>A0AAD4S229</accession>
<dbReference type="EMBL" id="JAJJMB010015535">
    <property type="protein sequence ID" value="KAI3853737.1"/>
    <property type="molecule type" value="Genomic_DNA"/>
</dbReference>
<reference evidence="1" key="1">
    <citation type="submission" date="2022-04" db="EMBL/GenBank/DDBJ databases">
        <title>A functionally conserved STORR gene fusion in Papaver species that diverged 16.8 million years ago.</title>
        <authorList>
            <person name="Catania T."/>
        </authorList>
    </citation>
    <scope>NUCLEOTIDE SEQUENCE</scope>
    <source>
        <strain evidence="1">S-188037</strain>
    </source>
</reference>
<gene>
    <name evidence="1" type="ORF">MKW98_025254</name>
</gene>